<dbReference type="STRING" id="768671.ThimaDRAFT_3739"/>
<dbReference type="EMBL" id="AFWV01000013">
    <property type="protein sequence ID" value="EGV16910.1"/>
    <property type="molecule type" value="Genomic_DNA"/>
</dbReference>
<dbReference type="InterPro" id="IPR029058">
    <property type="entry name" value="AB_hydrolase_fold"/>
</dbReference>
<dbReference type="RefSeq" id="WP_007194611.1">
    <property type="nucleotide sequence ID" value="NZ_AFWV01000013.1"/>
</dbReference>
<dbReference type="eggNOG" id="COG0596">
    <property type="taxonomic scope" value="Bacteria"/>
</dbReference>
<feature type="domain" description="AB hydrolase-1" evidence="1">
    <location>
        <begin position="54"/>
        <end position="291"/>
    </location>
</feature>
<keyword evidence="3" id="KW-1185">Reference proteome</keyword>
<dbReference type="Proteomes" id="UP000005459">
    <property type="component" value="Unassembled WGS sequence"/>
</dbReference>
<accession>F9UFN6</accession>
<keyword evidence="2" id="KW-0378">Hydrolase</keyword>
<sequence>MTGETRIATKRTADQKAREIPLGEAVDAPRSQFTGADGWRIAYYADTGAGGRPLVLVHSVNAAPSSFEVKPLFEHYRSKRPVYSLDLPGFGHSERRPAGYTPELFADVLARFLEQVVGQPADVAALSLSSEFMARAMVDKPGSVASLALIAPTGFSQRVPPGPGFGRIVHPILKTPGLSQFLFDLVASRRSIRHYLGQSFVGEPPQEILDYAYATSHQPGARHAPLVFLSMQLFTPGAVDRLYAKLTDLPVLAIADRDPYIDFERLDDFVARHPNWSRQRLAPNMGLPQWERLPETVAALDGFWAKSGG</sequence>
<name>F9UFN6_9GAMM</name>
<dbReference type="PANTHER" id="PTHR46438:SF2">
    <property type="entry name" value="ALPHA_BETA-HYDROLASES SUPERFAMILY PROTEIN"/>
    <property type="match status" value="1"/>
</dbReference>
<reference evidence="2 3" key="1">
    <citation type="submission" date="2011-06" db="EMBL/GenBank/DDBJ databases">
        <title>The draft genome of Thiocapsa marina 5811.</title>
        <authorList>
            <consortium name="US DOE Joint Genome Institute (JGI-PGF)"/>
            <person name="Lucas S."/>
            <person name="Han J."/>
            <person name="Cheng J.-F."/>
            <person name="Goodwin L."/>
            <person name="Pitluck S."/>
            <person name="Peters L."/>
            <person name="Land M.L."/>
            <person name="Hauser L."/>
            <person name="Vogl K."/>
            <person name="Liu Z."/>
            <person name="Imhoff J."/>
            <person name="Thiel V."/>
            <person name="Frigaard N.-U."/>
            <person name="Bryant D."/>
            <person name="Woyke T.J."/>
        </authorList>
    </citation>
    <scope>NUCLEOTIDE SEQUENCE [LARGE SCALE GENOMIC DNA]</scope>
    <source>
        <strain evidence="2 3">5811</strain>
    </source>
</reference>
<gene>
    <name evidence="2" type="ORF">ThimaDRAFT_3739</name>
</gene>
<organism evidence="2 3">
    <name type="scientific">Thiocapsa marina 5811</name>
    <dbReference type="NCBI Taxonomy" id="768671"/>
    <lineage>
        <taxon>Bacteria</taxon>
        <taxon>Pseudomonadati</taxon>
        <taxon>Pseudomonadota</taxon>
        <taxon>Gammaproteobacteria</taxon>
        <taxon>Chromatiales</taxon>
        <taxon>Chromatiaceae</taxon>
        <taxon>Thiocapsa</taxon>
    </lineage>
</organism>
<dbReference type="InterPro" id="IPR000073">
    <property type="entry name" value="AB_hydrolase_1"/>
</dbReference>
<evidence type="ECO:0000313" key="2">
    <source>
        <dbReference type="EMBL" id="EGV16910.1"/>
    </source>
</evidence>
<dbReference type="SUPFAM" id="SSF53474">
    <property type="entry name" value="alpha/beta-Hydrolases"/>
    <property type="match status" value="1"/>
</dbReference>
<dbReference type="OrthoDB" id="9808398at2"/>
<dbReference type="Pfam" id="PF12697">
    <property type="entry name" value="Abhydrolase_6"/>
    <property type="match status" value="1"/>
</dbReference>
<dbReference type="Gene3D" id="3.40.50.1820">
    <property type="entry name" value="alpha/beta hydrolase"/>
    <property type="match status" value="1"/>
</dbReference>
<evidence type="ECO:0000313" key="3">
    <source>
        <dbReference type="Proteomes" id="UP000005459"/>
    </source>
</evidence>
<protein>
    <submittedName>
        <fullName evidence="2">Alpha/beta hydrolase fold protein</fullName>
    </submittedName>
</protein>
<dbReference type="GO" id="GO:0016787">
    <property type="term" value="F:hydrolase activity"/>
    <property type="evidence" value="ECO:0007669"/>
    <property type="project" value="UniProtKB-KW"/>
</dbReference>
<dbReference type="PANTHER" id="PTHR46438">
    <property type="entry name" value="ALPHA/BETA-HYDROLASES SUPERFAMILY PROTEIN"/>
    <property type="match status" value="1"/>
</dbReference>
<proteinExistence type="predicted"/>
<evidence type="ECO:0000259" key="1">
    <source>
        <dbReference type="Pfam" id="PF12697"/>
    </source>
</evidence>
<dbReference type="AlphaFoldDB" id="F9UFN6"/>